<dbReference type="SMART" id="SM00028">
    <property type="entry name" value="TPR"/>
    <property type="match status" value="2"/>
</dbReference>
<evidence type="ECO:0000313" key="5">
    <source>
        <dbReference type="Proteomes" id="UP000622533"/>
    </source>
</evidence>
<dbReference type="PROSITE" id="PS50293">
    <property type="entry name" value="TPR_REGION"/>
    <property type="match status" value="1"/>
</dbReference>
<dbReference type="PROSITE" id="PS50005">
    <property type="entry name" value="TPR"/>
    <property type="match status" value="2"/>
</dbReference>
<dbReference type="Proteomes" id="UP000622533">
    <property type="component" value="Unassembled WGS sequence"/>
</dbReference>
<evidence type="ECO:0000313" key="4">
    <source>
        <dbReference type="EMBL" id="MBE9027608.1"/>
    </source>
</evidence>
<comment type="caution">
    <text evidence="4">The sequence shown here is derived from an EMBL/GenBank/DDBJ whole genome shotgun (WGS) entry which is preliminary data.</text>
</comment>
<dbReference type="EMBL" id="JADEXS010000971">
    <property type="protein sequence ID" value="MBE9027608.1"/>
    <property type="molecule type" value="Genomic_DNA"/>
</dbReference>
<dbReference type="RefSeq" id="WP_190876032.1">
    <property type="nucleotide sequence ID" value="NZ_JADEXS020000001.1"/>
</dbReference>
<dbReference type="InterPro" id="IPR019734">
    <property type="entry name" value="TPR_rpt"/>
</dbReference>
<keyword evidence="5" id="KW-1185">Reference proteome</keyword>
<sequence length="160" mass="18465">MDSLSINSLLEELKNPDATVREQATRKIWRIWFQQKGIYGLERIDRSQKLLDAGEIPEAETALTELLREQPDFAEAWNRRAFLYYSIGDYQKSLADCQMVVQINPIHFGALHGMGLCYAALGKYSEAIRAFKRALEIQPYSLVNQKLILECTFRLSYDGR</sequence>
<protein>
    <submittedName>
        <fullName evidence="4">Tetratricopeptide repeat protein</fullName>
    </submittedName>
</protein>
<evidence type="ECO:0000256" key="3">
    <source>
        <dbReference type="PROSITE-ProRule" id="PRU00339"/>
    </source>
</evidence>
<keyword evidence="1" id="KW-0677">Repeat</keyword>
<dbReference type="PANTHER" id="PTHR44858">
    <property type="entry name" value="TETRATRICOPEPTIDE REPEAT PROTEIN 6"/>
    <property type="match status" value="1"/>
</dbReference>
<feature type="repeat" description="TPR" evidence="3">
    <location>
        <begin position="108"/>
        <end position="141"/>
    </location>
</feature>
<dbReference type="PANTHER" id="PTHR44858:SF1">
    <property type="entry name" value="UDP-N-ACETYLGLUCOSAMINE--PEPTIDE N-ACETYLGLUCOSAMINYLTRANSFERASE SPINDLY-RELATED"/>
    <property type="match status" value="1"/>
</dbReference>
<feature type="repeat" description="TPR" evidence="3">
    <location>
        <begin position="74"/>
        <end position="107"/>
    </location>
</feature>
<dbReference type="AlphaFoldDB" id="A0A8J7A244"/>
<evidence type="ECO:0000256" key="2">
    <source>
        <dbReference type="ARBA" id="ARBA00022803"/>
    </source>
</evidence>
<dbReference type="InterPro" id="IPR050498">
    <property type="entry name" value="Ycf3"/>
</dbReference>
<dbReference type="SUPFAM" id="SSF48452">
    <property type="entry name" value="TPR-like"/>
    <property type="match status" value="1"/>
</dbReference>
<dbReference type="Pfam" id="PF13424">
    <property type="entry name" value="TPR_12"/>
    <property type="match status" value="1"/>
</dbReference>
<proteinExistence type="predicted"/>
<dbReference type="InterPro" id="IPR011990">
    <property type="entry name" value="TPR-like_helical_dom_sf"/>
</dbReference>
<dbReference type="Gene3D" id="1.25.40.10">
    <property type="entry name" value="Tetratricopeptide repeat domain"/>
    <property type="match status" value="1"/>
</dbReference>
<gene>
    <name evidence="4" type="ORF">IQ276_35870</name>
</gene>
<accession>A0A8J7A244</accession>
<name>A0A8J7A244_DESMC</name>
<reference evidence="4" key="1">
    <citation type="submission" date="2020-10" db="EMBL/GenBank/DDBJ databases">
        <authorList>
            <person name="Castelo-Branco R."/>
            <person name="Eusebio N."/>
            <person name="Adriana R."/>
            <person name="Vieira A."/>
            <person name="Brugerolle De Fraissinette N."/>
            <person name="Rezende De Castro R."/>
            <person name="Schneider M.P."/>
            <person name="Vasconcelos V."/>
            <person name="Leao P.N."/>
        </authorList>
    </citation>
    <scope>NUCLEOTIDE SEQUENCE</scope>
    <source>
        <strain evidence="4">LEGE 12446</strain>
    </source>
</reference>
<evidence type="ECO:0000256" key="1">
    <source>
        <dbReference type="ARBA" id="ARBA00022737"/>
    </source>
</evidence>
<organism evidence="4 5">
    <name type="scientific">Desmonostoc muscorum LEGE 12446</name>
    <dbReference type="NCBI Taxonomy" id="1828758"/>
    <lineage>
        <taxon>Bacteria</taxon>
        <taxon>Bacillati</taxon>
        <taxon>Cyanobacteriota</taxon>
        <taxon>Cyanophyceae</taxon>
        <taxon>Nostocales</taxon>
        <taxon>Nostocaceae</taxon>
        <taxon>Desmonostoc</taxon>
    </lineage>
</organism>
<keyword evidence="2 3" id="KW-0802">TPR repeat</keyword>